<dbReference type="InterPro" id="IPR053982">
    <property type="entry name" value="Gp44/GpP-like_C"/>
</dbReference>
<dbReference type="Proteomes" id="UP000237423">
    <property type="component" value="Unassembled WGS sequence"/>
</dbReference>
<feature type="domain" description="Baseplate hub protein gp44/GpP-like C-terminal" evidence="2">
    <location>
        <begin position="111"/>
        <end position="189"/>
    </location>
</feature>
<dbReference type="Gene3D" id="2.30.300.10">
    <property type="entry name" value="Baseplate protein-like domain - beta roll fold"/>
    <property type="match status" value="1"/>
</dbReference>
<accession>A0A2S5CKL1</accession>
<reference evidence="3 4" key="1">
    <citation type="submission" date="2017-11" db="EMBL/GenBank/DDBJ databases">
        <title>Draft Genome Sequence of Methylobacter psychrotolerans Sph1T, an Obligate Methanotroph from Low-Temperature Environments.</title>
        <authorList>
            <person name="Oshkin I.Y."/>
            <person name="Miroshnikov K."/>
            <person name="Belova S.E."/>
            <person name="Korzhenkov A."/>
            <person name="Toshchakov S.V."/>
            <person name="Dedysh S.N."/>
        </authorList>
    </citation>
    <scope>NUCLEOTIDE SEQUENCE [LARGE SCALE GENOMIC DNA]</scope>
    <source>
        <strain evidence="3 4">Sph1</strain>
    </source>
</reference>
<gene>
    <name evidence="3" type="ORF">AADEFJLK_02772</name>
</gene>
<name>A0A2S5CKL1_9GAMM</name>
<evidence type="ECO:0000256" key="1">
    <source>
        <dbReference type="SAM" id="MobiDB-lite"/>
    </source>
</evidence>
<comment type="caution">
    <text evidence="3">The sequence shown here is derived from an EMBL/GenBank/DDBJ whole genome shotgun (WGS) entry which is preliminary data.</text>
</comment>
<evidence type="ECO:0000313" key="4">
    <source>
        <dbReference type="Proteomes" id="UP000237423"/>
    </source>
</evidence>
<evidence type="ECO:0000259" key="2">
    <source>
        <dbReference type="Pfam" id="PF21929"/>
    </source>
</evidence>
<proteinExistence type="predicted"/>
<dbReference type="Pfam" id="PF21929">
    <property type="entry name" value="GpP_4th"/>
    <property type="match status" value="1"/>
</dbReference>
<dbReference type="AlphaFoldDB" id="A0A2S5CKL1"/>
<dbReference type="EMBL" id="PGFZ01000006">
    <property type="protein sequence ID" value="POZ51324.1"/>
    <property type="molecule type" value="Genomic_DNA"/>
</dbReference>
<feature type="compositionally biased region" description="Basic residues" evidence="1">
    <location>
        <begin position="202"/>
        <end position="218"/>
    </location>
</feature>
<organism evidence="3 4">
    <name type="scientific">Methylovulum psychrotolerans</name>
    <dbReference type="NCBI Taxonomy" id="1704499"/>
    <lineage>
        <taxon>Bacteria</taxon>
        <taxon>Pseudomonadati</taxon>
        <taxon>Pseudomonadota</taxon>
        <taxon>Gammaproteobacteria</taxon>
        <taxon>Methylococcales</taxon>
        <taxon>Methylococcaceae</taxon>
        <taxon>Methylovulum</taxon>
    </lineage>
</organism>
<dbReference type="SUPFAM" id="SSF69279">
    <property type="entry name" value="Phage tail proteins"/>
    <property type="match status" value="1"/>
</dbReference>
<evidence type="ECO:0000313" key="3">
    <source>
        <dbReference type="EMBL" id="POZ51324.1"/>
    </source>
</evidence>
<feature type="region of interest" description="Disordered" evidence="1">
    <location>
        <begin position="191"/>
        <end position="226"/>
    </location>
</feature>
<sequence>MPCNASPPSNALINAARAANLLLYPTADGGLVLTEPTSDAPVTSLVYGQHLLSYSVIDEYKLRFSEYVVKGFDHDSSVSTKGSAIDDEFTFFRPLHIVADKYGQGVGGCDRRAELERNRRKARAHRLELEVQGWQSPAGLWAINSQVRVVIPDERIDAVYLIGDRTFKLDAQGGSITMMQVMHREAFIGEKVPKTKAPAKAGKGKAKKAAKKGRKKTPKTVINPGE</sequence>
<protein>
    <recommendedName>
        <fullName evidence="2">Baseplate hub protein gp44/GpP-like C-terminal domain-containing protein</fullName>
    </recommendedName>
</protein>